<dbReference type="OrthoDB" id="3231781at2759"/>
<dbReference type="Proteomes" id="UP000294933">
    <property type="component" value="Unassembled WGS sequence"/>
</dbReference>
<accession>A0A4Y7PTV6</accession>
<feature type="transmembrane region" description="Helical" evidence="1">
    <location>
        <begin position="225"/>
        <end position="246"/>
    </location>
</feature>
<feature type="transmembrane region" description="Helical" evidence="1">
    <location>
        <begin position="12"/>
        <end position="35"/>
    </location>
</feature>
<evidence type="ECO:0000259" key="2">
    <source>
        <dbReference type="Pfam" id="PF20152"/>
    </source>
</evidence>
<evidence type="ECO:0000256" key="1">
    <source>
        <dbReference type="SAM" id="Phobius"/>
    </source>
</evidence>
<name>A0A4Y7PTV6_9AGAM</name>
<keyword evidence="1" id="KW-1133">Transmembrane helix</keyword>
<evidence type="ECO:0000313" key="3">
    <source>
        <dbReference type="EMBL" id="TDL18471.1"/>
    </source>
</evidence>
<keyword evidence="4" id="KW-1185">Reference proteome</keyword>
<feature type="domain" description="DUF6534" evidence="2">
    <location>
        <begin position="165"/>
        <end position="250"/>
    </location>
</feature>
<feature type="transmembrane region" description="Helical" evidence="1">
    <location>
        <begin position="88"/>
        <end position="108"/>
    </location>
</feature>
<keyword evidence="1" id="KW-0472">Membrane</keyword>
<feature type="transmembrane region" description="Helical" evidence="1">
    <location>
        <begin position="120"/>
        <end position="143"/>
    </location>
</feature>
<reference evidence="3 4" key="1">
    <citation type="submission" date="2018-06" db="EMBL/GenBank/DDBJ databases">
        <title>A transcriptomic atlas of mushroom development highlights an independent origin of complex multicellularity.</title>
        <authorList>
            <consortium name="DOE Joint Genome Institute"/>
            <person name="Krizsan K."/>
            <person name="Almasi E."/>
            <person name="Merenyi Z."/>
            <person name="Sahu N."/>
            <person name="Viragh M."/>
            <person name="Koszo T."/>
            <person name="Mondo S."/>
            <person name="Kiss B."/>
            <person name="Balint B."/>
            <person name="Kues U."/>
            <person name="Barry K."/>
            <person name="Hegedus J.C."/>
            <person name="Henrissat B."/>
            <person name="Johnson J."/>
            <person name="Lipzen A."/>
            <person name="Ohm R."/>
            <person name="Nagy I."/>
            <person name="Pangilinan J."/>
            <person name="Yan J."/>
            <person name="Xiong Y."/>
            <person name="Grigoriev I.V."/>
            <person name="Hibbett D.S."/>
            <person name="Nagy L.G."/>
        </authorList>
    </citation>
    <scope>NUCLEOTIDE SEQUENCE [LARGE SCALE GENOMIC DNA]</scope>
    <source>
        <strain evidence="3 4">SZMC22713</strain>
    </source>
</reference>
<proteinExistence type="predicted"/>
<protein>
    <recommendedName>
        <fullName evidence="2">DUF6534 domain-containing protein</fullName>
    </recommendedName>
</protein>
<keyword evidence="1" id="KW-0812">Transmembrane</keyword>
<evidence type="ECO:0000313" key="4">
    <source>
        <dbReference type="Proteomes" id="UP000294933"/>
    </source>
</evidence>
<dbReference type="VEuPathDB" id="FungiDB:BD410DRAFT_793171"/>
<feature type="transmembrane region" description="Helical" evidence="1">
    <location>
        <begin position="192"/>
        <end position="219"/>
    </location>
</feature>
<dbReference type="Pfam" id="PF20152">
    <property type="entry name" value="DUF6534"/>
    <property type="match status" value="1"/>
</dbReference>
<feature type="transmembrane region" description="Helical" evidence="1">
    <location>
        <begin position="155"/>
        <end position="180"/>
    </location>
</feature>
<sequence length="307" mass="34104">MSPSVMDLNLGALEIGTLISSVLFGVTTVQVYMYWNRRFNDRVAIQGLVATVWTCEAVHTAFLWIYLYHLTVTFYGVPAKLAESHWTLNMSGFFDGFIGAVVQSYFAYRVLIVSGKWPISLISWTGSLLQCTGTFAVTALGFLTTLEQFAEKYGWLVKGVLVLDVIVDIINTTALCYYLSKGRTGFHSTDRMIDTIILWTVETGLLTTIAALTMLIFDISLGTTAMWIGVSLFYAKLYSNSLLAALNGRDILRGKGVSTFDTTSAGTRRLEISVVREREMEMGVLPNSAYGKENSVDTKPVEYSPRF</sequence>
<dbReference type="PANTHER" id="PTHR40465:SF1">
    <property type="entry name" value="DUF6534 DOMAIN-CONTAINING PROTEIN"/>
    <property type="match status" value="1"/>
</dbReference>
<dbReference type="PANTHER" id="PTHR40465">
    <property type="entry name" value="CHROMOSOME 1, WHOLE GENOME SHOTGUN SEQUENCE"/>
    <property type="match status" value="1"/>
</dbReference>
<organism evidence="3 4">
    <name type="scientific">Rickenella mellea</name>
    <dbReference type="NCBI Taxonomy" id="50990"/>
    <lineage>
        <taxon>Eukaryota</taxon>
        <taxon>Fungi</taxon>
        <taxon>Dikarya</taxon>
        <taxon>Basidiomycota</taxon>
        <taxon>Agaricomycotina</taxon>
        <taxon>Agaricomycetes</taxon>
        <taxon>Hymenochaetales</taxon>
        <taxon>Rickenellaceae</taxon>
        <taxon>Rickenella</taxon>
    </lineage>
</organism>
<dbReference type="InterPro" id="IPR045339">
    <property type="entry name" value="DUF6534"/>
</dbReference>
<gene>
    <name evidence="3" type="ORF">BD410DRAFT_793171</name>
</gene>
<dbReference type="AlphaFoldDB" id="A0A4Y7PTV6"/>
<dbReference type="STRING" id="50990.A0A4Y7PTV6"/>
<dbReference type="EMBL" id="ML170207">
    <property type="protein sequence ID" value="TDL18471.1"/>
    <property type="molecule type" value="Genomic_DNA"/>
</dbReference>
<feature type="transmembrane region" description="Helical" evidence="1">
    <location>
        <begin position="47"/>
        <end position="68"/>
    </location>
</feature>